<evidence type="ECO:0000313" key="3">
    <source>
        <dbReference type="Proteomes" id="UP000294614"/>
    </source>
</evidence>
<keyword evidence="1" id="KW-0732">Signal</keyword>
<gene>
    <name evidence="2" type="ORF">C8D98_2544</name>
</gene>
<evidence type="ECO:0008006" key="4">
    <source>
        <dbReference type="Google" id="ProtNLM"/>
    </source>
</evidence>
<dbReference type="Proteomes" id="UP000294614">
    <property type="component" value="Unassembled WGS sequence"/>
</dbReference>
<feature type="signal peptide" evidence="1">
    <location>
        <begin position="1"/>
        <end position="20"/>
    </location>
</feature>
<organism evidence="2 3">
    <name type="scientific">Seleniivibrio woodruffii</name>
    <dbReference type="NCBI Taxonomy" id="1078050"/>
    <lineage>
        <taxon>Bacteria</taxon>
        <taxon>Pseudomonadati</taxon>
        <taxon>Deferribacterota</taxon>
        <taxon>Deferribacteres</taxon>
        <taxon>Deferribacterales</taxon>
        <taxon>Geovibrionaceae</taxon>
        <taxon>Seleniivibrio</taxon>
    </lineage>
</organism>
<protein>
    <recommendedName>
        <fullName evidence="4">Tetratricopeptide repeat protein</fullName>
    </recommendedName>
</protein>
<name>A0A4R1K2S3_9BACT</name>
<keyword evidence="3" id="KW-1185">Reference proteome</keyword>
<evidence type="ECO:0000256" key="1">
    <source>
        <dbReference type="SAM" id="SignalP"/>
    </source>
</evidence>
<reference evidence="2 3" key="1">
    <citation type="submission" date="2019-03" db="EMBL/GenBank/DDBJ databases">
        <title>Genomic Encyclopedia of Type Strains, Phase IV (KMG-IV): sequencing the most valuable type-strain genomes for metagenomic binning, comparative biology and taxonomic classification.</title>
        <authorList>
            <person name="Goeker M."/>
        </authorList>
    </citation>
    <scope>NUCLEOTIDE SEQUENCE [LARGE SCALE GENOMIC DNA]</scope>
    <source>
        <strain evidence="2 3">DSM 24984</strain>
    </source>
</reference>
<dbReference type="RefSeq" id="WP_132874520.1">
    <property type="nucleotide sequence ID" value="NZ_SMGG01000007.1"/>
</dbReference>
<evidence type="ECO:0000313" key="2">
    <source>
        <dbReference type="EMBL" id="TCK58346.1"/>
    </source>
</evidence>
<dbReference type="EMBL" id="SMGG01000007">
    <property type="protein sequence ID" value="TCK58346.1"/>
    <property type="molecule type" value="Genomic_DNA"/>
</dbReference>
<accession>A0A4R1K2S3</accession>
<proteinExistence type="predicted"/>
<dbReference type="OrthoDB" id="9786696at2"/>
<dbReference type="AlphaFoldDB" id="A0A4R1K2S3"/>
<feature type="chain" id="PRO_5020674381" description="Tetratricopeptide repeat protein" evidence="1">
    <location>
        <begin position="21"/>
        <end position="403"/>
    </location>
</feature>
<sequence length="403" mass="44720">MSEIRKILAFLLLFAVPAFAGDDDYILGLNTFADGIYSISAPALEAYLKDGQDAQKRNYAKYLLYKTYMKQGKTAEAQKYLRDIVDVEDGRFDRNQMAADNMALLTSGDCAKAVEFASGKPEDAVIDSYLNSKCPVDDAFIKTVLPKVKSENIRMKAVTKSADKPETVAKIFDATPLASLSPASKKYFGIYFYKQKDNARFDKVKADYMDGDLAALELDRFWVKGDKAGYLERFAAINAKYELSGAAVCRAIDLYNETGKQFDCNLVNKCMSDYSVDFVKIKGACFAEKKDAKGLTAFADSLGAKIFPGLCGYGEYIFANSLYTGEKESKFSDCENKFHIADIMLQKKSYKSLVNMFRGETDDMDRYYAAIGYAGLGKKKEAADTAAKIKDSYLKAKLAGVLK</sequence>
<comment type="caution">
    <text evidence="2">The sequence shown here is derived from an EMBL/GenBank/DDBJ whole genome shotgun (WGS) entry which is preliminary data.</text>
</comment>